<keyword evidence="3" id="KW-1185">Reference proteome</keyword>
<gene>
    <name evidence="2" type="ORF">PDE_07312</name>
</gene>
<accession>S8BBX0</accession>
<dbReference type="Proteomes" id="UP000019376">
    <property type="component" value="Unassembled WGS sequence"/>
</dbReference>
<evidence type="ECO:0000256" key="1">
    <source>
        <dbReference type="SAM" id="MobiDB-lite"/>
    </source>
</evidence>
<sequence>MNYTRGLVRVAIESTPSSPAETCSHQPEASEHVNLLILTRLTRRWDYAEPPPCDKDKGCSFAKMFTPRATSTKGRFVQNSQVSQNEDQKSQQKRQRLIMRILSTNTIKRQHVVSVYEGQET</sequence>
<dbReference type="EMBL" id="KB644414">
    <property type="protein sequence ID" value="EPS32352.1"/>
    <property type="molecule type" value="Genomic_DNA"/>
</dbReference>
<feature type="compositionally biased region" description="Polar residues" evidence="1">
    <location>
        <begin position="72"/>
        <end position="85"/>
    </location>
</feature>
<evidence type="ECO:0000313" key="2">
    <source>
        <dbReference type="EMBL" id="EPS32352.1"/>
    </source>
</evidence>
<dbReference type="AlphaFoldDB" id="S8BBX0"/>
<reference evidence="2 3" key="1">
    <citation type="journal article" date="2013" name="PLoS ONE">
        <title>Genomic and secretomic analyses reveal unique features of the lignocellulolytic enzyme system of Penicillium decumbens.</title>
        <authorList>
            <person name="Liu G."/>
            <person name="Zhang L."/>
            <person name="Wei X."/>
            <person name="Zou G."/>
            <person name="Qin Y."/>
            <person name="Ma L."/>
            <person name="Li J."/>
            <person name="Zheng H."/>
            <person name="Wang S."/>
            <person name="Wang C."/>
            <person name="Xun L."/>
            <person name="Zhao G.-P."/>
            <person name="Zhou Z."/>
            <person name="Qu Y."/>
        </authorList>
    </citation>
    <scope>NUCLEOTIDE SEQUENCE [LARGE SCALE GENOMIC DNA]</scope>
    <source>
        <strain evidence="3">114-2 / CGMCC 5302</strain>
    </source>
</reference>
<dbReference type="HOGENOM" id="CLU_2038855_0_0_1"/>
<name>S8BBX0_PENO1</name>
<feature type="region of interest" description="Disordered" evidence="1">
    <location>
        <begin position="72"/>
        <end position="94"/>
    </location>
</feature>
<organism evidence="2 3">
    <name type="scientific">Penicillium oxalicum (strain 114-2 / CGMCC 5302)</name>
    <name type="common">Penicillium decumbens</name>
    <dbReference type="NCBI Taxonomy" id="933388"/>
    <lineage>
        <taxon>Eukaryota</taxon>
        <taxon>Fungi</taxon>
        <taxon>Dikarya</taxon>
        <taxon>Ascomycota</taxon>
        <taxon>Pezizomycotina</taxon>
        <taxon>Eurotiomycetes</taxon>
        <taxon>Eurotiomycetidae</taxon>
        <taxon>Eurotiales</taxon>
        <taxon>Aspergillaceae</taxon>
        <taxon>Penicillium</taxon>
    </lineage>
</organism>
<proteinExistence type="predicted"/>
<protein>
    <submittedName>
        <fullName evidence="2">Uncharacterized protein</fullName>
    </submittedName>
</protein>
<evidence type="ECO:0000313" key="3">
    <source>
        <dbReference type="Proteomes" id="UP000019376"/>
    </source>
</evidence>